<sequence>MTAHEDSRAADNTRWMSVGNSVLSDSYQAGQQAAAEAITGEDPKLLLVFAAIGHDPERLAEGIAAAAPGVPMIGCSTHGEIHPDGPRDGSVVVTALGGAGFSVSTAAIAEISGRQREAGAEVAEVAKTVDDEFPHRALVLLTDGLARDQELVLRGAYGVLGAGVPLFGGAAGDGWRMTGTFQLHGTQTFGNAVVAACISSVAPIGIGISHGWRPTGEPMVVTASGDGRVHELDDEPALDAYLNRLGAPETVYRDRSELQQFALSRPLGVQRRSGIEVRNMSTEVDVEGRSIGGGGDLSLGGLTWAMEGDEDSVLTASAEACRSAIDQLGDRSPVGLLTFSCAACRAVLGDDGIVKEGARIAEQAHGIPFAGFYTYGEIARTKGINGFHNQTMVVMALG</sequence>
<proteinExistence type="predicted"/>
<dbReference type="EMBL" id="JBIAZU010000004">
    <property type="protein sequence ID" value="MFF5292486.1"/>
    <property type="molecule type" value="Genomic_DNA"/>
</dbReference>
<gene>
    <name evidence="3" type="ORF">ACFY35_23845</name>
</gene>
<evidence type="ECO:0000259" key="1">
    <source>
        <dbReference type="SMART" id="SM00897"/>
    </source>
</evidence>
<dbReference type="InterPro" id="IPR019494">
    <property type="entry name" value="FIST_C"/>
</dbReference>
<reference evidence="3 4" key="1">
    <citation type="submission" date="2024-10" db="EMBL/GenBank/DDBJ databases">
        <title>The Natural Products Discovery Center: Release of the First 8490 Sequenced Strains for Exploring Actinobacteria Biosynthetic Diversity.</title>
        <authorList>
            <person name="Kalkreuter E."/>
            <person name="Kautsar S.A."/>
            <person name="Yang D."/>
            <person name="Bader C.D."/>
            <person name="Teijaro C.N."/>
            <person name="Fluegel L."/>
            <person name="Davis C.M."/>
            <person name="Simpson J.R."/>
            <person name="Lauterbach L."/>
            <person name="Steele A.D."/>
            <person name="Gui C."/>
            <person name="Meng S."/>
            <person name="Li G."/>
            <person name="Viehrig K."/>
            <person name="Ye F."/>
            <person name="Su P."/>
            <person name="Kiefer A.F."/>
            <person name="Nichols A."/>
            <person name="Cepeda A.J."/>
            <person name="Yan W."/>
            <person name="Fan B."/>
            <person name="Jiang Y."/>
            <person name="Adhikari A."/>
            <person name="Zheng C.-J."/>
            <person name="Schuster L."/>
            <person name="Cowan T.M."/>
            <person name="Smanski M.J."/>
            <person name="Chevrette M.G."/>
            <person name="De Carvalho L.P.S."/>
            <person name="Shen B."/>
        </authorList>
    </citation>
    <scope>NUCLEOTIDE SEQUENCE [LARGE SCALE GENOMIC DNA]</scope>
    <source>
        <strain evidence="3 4">NPDC000087</strain>
    </source>
</reference>
<protein>
    <submittedName>
        <fullName evidence="3">FIST signal transduction protein</fullName>
    </submittedName>
</protein>
<organism evidence="3 4">
    <name type="scientific">Paractinoplanes globisporus</name>
    <dbReference type="NCBI Taxonomy" id="113565"/>
    <lineage>
        <taxon>Bacteria</taxon>
        <taxon>Bacillati</taxon>
        <taxon>Actinomycetota</taxon>
        <taxon>Actinomycetes</taxon>
        <taxon>Micromonosporales</taxon>
        <taxon>Micromonosporaceae</taxon>
        <taxon>Paractinoplanes</taxon>
    </lineage>
</organism>
<dbReference type="PANTHER" id="PTHR40252:SF2">
    <property type="entry name" value="BLR0328 PROTEIN"/>
    <property type="match status" value="1"/>
</dbReference>
<comment type="caution">
    <text evidence="3">The sequence shown here is derived from an EMBL/GenBank/DDBJ whole genome shotgun (WGS) entry which is preliminary data.</text>
</comment>
<feature type="domain" description="FIST C-domain" evidence="2">
    <location>
        <begin position="237"/>
        <end position="381"/>
    </location>
</feature>
<dbReference type="RefSeq" id="WP_063713574.1">
    <property type="nucleotide sequence ID" value="NZ_JBIAZU010000004.1"/>
</dbReference>
<dbReference type="Pfam" id="PF08495">
    <property type="entry name" value="FIST"/>
    <property type="match status" value="1"/>
</dbReference>
<evidence type="ECO:0000313" key="4">
    <source>
        <dbReference type="Proteomes" id="UP001602245"/>
    </source>
</evidence>
<accession>A0ABW6WJY4</accession>
<dbReference type="SMART" id="SM00897">
    <property type="entry name" value="FIST"/>
    <property type="match status" value="1"/>
</dbReference>
<dbReference type="Pfam" id="PF10442">
    <property type="entry name" value="FIST_C"/>
    <property type="match status" value="1"/>
</dbReference>
<dbReference type="PANTHER" id="PTHR40252">
    <property type="entry name" value="BLR0328 PROTEIN"/>
    <property type="match status" value="1"/>
</dbReference>
<evidence type="ECO:0000259" key="2">
    <source>
        <dbReference type="SMART" id="SM01204"/>
    </source>
</evidence>
<dbReference type="InterPro" id="IPR013702">
    <property type="entry name" value="FIST_domain_N"/>
</dbReference>
<dbReference type="SMART" id="SM01204">
    <property type="entry name" value="FIST_C"/>
    <property type="match status" value="1"/>
</dbReference>
<name>A0ABW6WJY4_9ACTN</name>
<evidence type="ECO:0000313" key="3">
    <source>
        <dbReference type="EMBL" id="MFF5292486.1"/>
    </source>
</evidence>
<feature type="domain" description="FIST" evidence="1">
    <location>
        <begin position="42"/>
        <end position="236"/>
    </location>
</feature>
<dbReference type="Proteomes" id="UP001602245">
    <property type="component" value="Unassembled WGS sequence"/>
</dbReference>
<keyword evidence="4" id="KW-1185">Reference proteome</keyword>